<dbReference type="InterPro" id="IPR019887">
    <property type="entry name" value="Tscrpt_reg_AsnC/Lrp_C"/>
</dbReference>
<dbReference type="InterPro" id="IPR019888">
    <property type="entry name" value="Tscrpt_reg_AsnC-like"/>
</dbReference>
<evidence type="ECO:0000313" key="5">
    <source>
        <dbReference type="EMBL" id="GLU49094.1"/>
    </source>
</evidence>
<gene>
    <name evidence="5" type="ORF">Nans01_34450</name>
</gene>
<dbReference type="PRINTS" id="PR00033">
    <property type="entry name" value="HTHASNC"/>
</dbReference>
<dbReference type="InterPro" id="IPR011991">
    <property type="entry name" value="ArsR-like_HTH"/>
</dbReference>
<evidence type="ECO:0000313" key="6">
    <source>
        <dbReference type="Proteomes" id="UP001165092"/>
    </source>
</evidence>
<evidence type="ECO:0000256" key="1">
    <source>
        <dbReference type="ARBA" id="ARBA00023015"/>
    </source>
</evidence>
<evidence type="ECO:0000256" key="3">
    <source>
        <dbReference type="ARBA" id="ARBA00023163"/>
    </source>
</evidence>
<keyword evidence="2" id="KW-0238">DNA-binding</keyword>
<dbReference type="Gene3D" id="3.30.70.920">
    <property type="match status" value="1"/>
</dbReference>
<proteinExistence type="predicted"/>
<dbReference type="InterPro" id="IPR036388">
    <property type="entry name" value="WH-like_DNA-bd_sf"/>
</dbReference>
<sequence>MEREMSRISQELVDSGLAQLDEIDRRIVAVLQVDGRRSFTKLAKEIGTSESVVRYRVQRLERAKILQIVGIADPLKIGFDLMSMIGVRVVPGRLESVVEEIKTLPETSYVASLAGSFDLIVEVVCRDTAHYNQLLTKQLHRIDGVASTESFLILEIHKMAYGWGVGEQNAVPIAPSRPGGAGAPPADPAP</sequence>
<keyword evidence="3" id="KW-0804">Transcription</keyword>
<dbReference type="GO" id="GO:0043200">
    <property type="term" value="P:response to amino acid"/>
    <property type="evidence" value="ECO:0007669"/>
    <property type="project" value="TreeGrafter"/>
</dbReference>
<dbReference type="GO" id="GO:0043565">
    <property type="term" value="F:sequence-specific DNA binding"/>
    <property type="evidence" value="ECO:0007669"/>
    <property type="project" value="InterPro"/>
</dbReference>
<dbReference type="InterPro" id="IPR036390">
    <property type="entry name" value="WH_DNA-bd_sf"/>
</dbReference>
<dbReference type="PANTHER" id="PTHR30154:SF34">
    <property type="entry name" value="TRANSCRIPTIONAL REGULATOR AZLB"/>
    <property type="match status" value="1"/>
</dbReference>
<dbReference type="SMART" id="SM00344">
    <property type="entry name" value="HTH_ASNC"/>
    <property type="match status" value="1"/>
</dbReference>
<dbReference type="SUPFAM" id="SSF46785">
    <property type="entry name" value="Winged helix' DNA-binding domain"/>
    <property type="match status" value="1"/>
</dbReference>
<dbReference type="Pfam" id="PF01037">
    <property type="entry name" value="AsnC_trans_reg"/>
    <property type="match status" value="1"/>
</dbReference>
<protein>
    <submittedName>
        <fullName evidence="5">Transcriptional regulator</fullName>
    </submittedName>
</protein>
<dbReference type="AlphaFoldDB" id="A0A9W6P7U0"/>
<dbReference type="SUPFAM" id="SSF54909">
    <property type="entry name" value="Dimeric alpha+beta barrel"/>
    <property type="match status" value="1"/>
</dbReference>
<dbReference type="PANTHER" id="PTHR30154">
    <property type="entry name" value="LEUCINE-RESPONSIVE REGULATORY PROTEIN"/>
    <property type="match status" value="1"/>
</dbReference>
<evidence type="ECO:0000256" key="2">
    <source>
        <dbReference type="ARBA" id="ARBA00023125"/>
    </source>
</evidence>
<keyword evidence="6" id="KW-1185">Reference proteome</keyword>
<dbReference type="Proteomes" id="UP001165092">
    <property type="component" value="Unassembled WGS sequence"/>
</dbReference>
<comment type="caution">
    <text evidence="5">The sequence shown here is derived from an EMBL/GenBank/DDBJ whole genome shotgun (WGS) entry which is preliminary data.</text>
</comment>
<dbReference type="Gene3D" id="1.10.10.10">
    <property type="entry name" value="Winged helix-like DNA-binding domain superfamily/Winged helix DNA-binding domain"/>
    <property type="match status" value="1"/>
</dbReference>
<dbReference type="CDD" id="cd00090">
    <property type="entry name" value="HTH_ARSR"/>
    <property type="match status" value="1"/>
</dbReference>
<accession>A0A9W6P7U0</accession>
<evidence type="ECO:0000259" key="4">
    <source>
        <dbReference type="PROSITE" id="PS50956"/>
    </source>
</evidence>
<reference evidence="5" key="1">
    <citation type="submission" date="2023-02" db="EMBL/GenBank/DDBJ databases">
        <title>Nocardiopsis ansamitocini NBRC 112285.</title>
        <authorList>
            <person name="Ichikawa N."/>
            <person name="Sato H."/>
            <person name="Tonouchi N."/>
        </authorList>
    </citation>
    <scope>NUCLEOTIDE SEQUENCE</scope>
    <source>
        <strain evidence="5">NBRC 112285</strain>
    </source>
</reference>
<dbReference type="EMBL" id="BSQG01000005">
    <property type="protein sequence ID" value="GLU49094.1"/>
    <property type="molecule type" value="Genomic_DNA"/>
</dbReference>
<dbReference type="InterPro" id="IPR011008">
    <property type="entry name" value="Dimeric_a/b-barrel"/>
</dbReference>
<organism evidence="5 6">
    <name type="scientific">Nocardiopsis ansamitocini</name>
    <dbReference type="NCBI Taxonomy" id="1670832"/>
    <lineage>
        <taxon>Bacteria</taxon>
        <taxon>Bacillati</taxon>
        <taxon>Actinomycetota</taxon>
        <taxon>Actinomycetes</taxon>
        <taxon>Streptosporangiales</taxon>
        <taxon>Nocardiopsidaceae</taxon>
        <taxon>Nocardiopsis</taxon>
    </lineage>
</organism>
<dbReference type="Pfam" id="PF13404">
    <property type="entry name" value="HTH_AsnC-type"/>
    <property type="match status" value="1"/>
</dbReference>
<dbReference type="PROSITE" id="PS50956">
    <property type="entry name" value="HTH_ASNC_2"/>
    <property type="match status" value="1"/>
</dbReference>
<dbReference type="InterPro" id="IPR000485">
    <property type="entry name" value="AsnC-type_HTH_dom"/>
</dbReference>
<dbReference type="GO" id="GO:0005829">
    <property type="term" value="C:cytosol"/>
    <property type="evidence" value="ECO:0007669"/>
    <property type="project" value="TreeGrafter"/>
</dbReference>
<name>A0A9W6P7U0_9ACTN</name>
<keyword evidence="1" id="KW-0805">Transcription regulation</keyword>
<feature type="domain" description="HTH asnC-type" evidence="4">
    <location>
        <begin position="20"/>
        <end position="80"/>
    </location>
</feature>